<dbReference type="InterPro" id="IPR002173">
    <property type="entry name" value="Carboh/pur_kinase_PfkB_CS"/>
</dbReference>
<protein>
    <submittedName>
        <fullName evidence="4">Unannotated protein</fullName>
    </submittedName>
</protein>
<evidence type="ECO:0000313" key="4">
    <source>
        <dbReference type="EMBL" id="CAB4737756.1"/>
    </source>
</evidence>
<dbReference type="Gene3D" id="3.40.1190.20">
    <property type="match status" value="1"/>
</dbReference>
<dbReference type="EMBL" id="CAFBNP010000050">
    <property type="protein sequence ID" value="CAB4951356.1"/>
    <property type="molecule type" value="Genomic_DNA"/>
</dbReference>
<proteinExistence type="predicted"/>
<dbReference type="InterPro" id="IPR029056">
    <property type="entry name" value="Ribokinase-like"/>
</dbReference>
<dbReference type="AlphaFoldDB" id="A0A6J6SRY5"/>
<sequence length="297" mass="31237">MADQKILCIGDIMLDVTVLLNRPIVEGLETRAKISTQGGGAAANVASWLAHNKHPAYLVTRVGSDSAGQTLLAELDAYGVEHSRNLIPNMNTGVVVVIVGVEGERTMFPDSGANAGLGLSDLPDLSQFSAVYLSAYSLINQQSRAGVLEIISKIKAEKLPIILDPATVGVLMEVGVEAANDWLQFIDCIILNEEESHFLTGKTNPIEAASELLKSVNTVVIKRGSNGALGQSQGGQLVQVEAKKTTVVNTTGAGDAFAAGFISIWAKNGELLNALESGIDFAAKCVSLIGARPIDRT</sequence>
<dbReference type="GO" id="GO:0016301">
    <property type="term" value="F:kinase activity"/>
    <property type="evidence" value="ECO:0007669"/>
    <property type="project" value="UniProtKB-KW"/>
</dbReference>
<dbReference type="PANTHER" id="PTHR10584:SF167">
    <property type="entry name" value="PFKB DOMAIN PROTEIN"/>
    <property type="match status" value="1"/>
</dbReference>
<feature type="domain" description="Carbohydrate kinase PfkB" evidence="3">
    <location>
        <begin position="4"/>
        <end position="292"/>
    </location>
</feature>
<dbReference type="SUPFAM" id="SSF53613">
    <property type="entry name" value="Ribokinase-like"/>
    <property type="match status" value="1"/>
</dbReference>
<evidence type="ECO:0000256" key="2">
    <source>
        <dbReference type="ARBA" id="ARBA00022777"/>
    </source>
</evidence>
<keyword evidence="1" id="KW-0808">Transferase</keyword>
<dbReference type="InterPro" id="IPR011611">
    <property type="entry name" value="PfkB_dom"/>
</dbReference>
<keyword evidence="2" id="KW-0418">Kinase</keyword>
<evidence type="ECO:0000259" key="3">
    <source>
        <dbReference type="Pfam" id="PF00294"/>
    </source>
</evidence>
<name>A0A6J6SRY5_9ZZZZ</name>
<evidence type="ECO:0000256" key="1">
    <source>
        <dbReference type="ARBA" id="ARBA00022679"/>
    </source>
</evidence>
<dbReference type="PANTHER" id="PTHR10584">
    <property type="entry name" value="SUGAR KINASE"/>
    <property type="match status" value="1"/>
</dbReference>
<dbReference type="EMBL" id="CAEZYS010000086">
    <property type="protein sequence ID" value="CAB4737756.1"/>
    <property type="molecule type" value="Genomic_DNA"/>
</dbReference>
<dbReference type="Pfam" id="PF00294">
    <property type="entry name" value="PfkB"/>
    <property type="match status" value="1"/>
</dbReference>
<reference evidence="4" key="1">
    <citation type="submission" date="2020-05" db="EMBL/GenBank/DDBJ databases">
        <authorList>
            <person name="Chiriac C."/>
            <person name="Salcher M."/>
            <person name="Ghai R."/>
            <person name="Kavagutti S V."/>
        </authorList>
    </citation>
    <scope>NUCLEOTIDE SEQUENCE</scope>
</reference>
<gene>
    <name evidence="4" type="ORF">UFOPK2782_00734</name>
    <name evidence="5" type="ORF">UFOPK3828_00395</name>
</gene>
<evidence type="ECO:0000313" key="5">
    <source>
        <dbReference type="EMBL" id="CAB4951356.1"/>
    </source>
</evidence>
<dbReference type="PROSITE" id="PS00584">
    <property type="entry name" value="PFKB_KINASES_2"/>
    <property type="match status" value="1"/>
</dbReference>
<accession>A0A6J6SRY5</accession>
<organism evidence="4">
    <name type="scientific">freshwater metagenome</name>
    <dbReference type="NCBI Taxonomy" id="449393"/>
    <lineage>
        <taxon>unclassified sequences</taxon>
        <taxon>metagenomes</taxon>
        <taxon>ecological metagenomes</taxon>
    </lineage>
</organism>